<name>A0A0F9V0Z8_9ZZZZ</name>
<proteinExistence type="predicted"/>
<sequence>MSYQQGGIKISDTALHTGLDGDIVEVLEDLTGFDTANMQTKNDTTLAWAASVEMVSTGGEPTFNASGHVKGELIRMGYNRQRITAIKLNGGSVRVYNSGS</sequence>
<dbReference type="AlphaFoldDB" id="A0A0F9V0Z8"/>
<accession>A0A0F9V0Z8</accession>
<comment type="caution">
    <text evidence="1">The sequence shown here is derived from an EMBL/GenBank/DDBJ whole genome shotgun (WGS) entry which is preliminary data.</text>
</comment>
<evidence type="ECO:0000313" key="1">
    <source>
        <dbReference type="EMBL" id="KKN67191.1"/>
    </source>
</evidence>
<gene>
    <name evidence="1" type="ORF">LCGC14_0463640</name>
</gene>
<reference evidence="1" key="1">
    <citation type="journal article" date="2015" name="Nature">
        <title>Complex archaea that bridge the gap between prokaryotes and eukaryotes.</title>
        <authorList>
            <person name="Spang A."/>
            <person name="Saw J.H."/>
            <person name="Jorgensen S.L."/>
            <person name="Zaremba-Niedzwiedzka K."/>
            <person name="Martijn J."/>
            <person name="Lind A.E."/>
            <person name="van Eijk R."/>
            <person name="Schleper C."/>
            <person name="Guy L."/>
            <person name="Ettema T.J."/>
        </authorList>
    </citation>
    <scope>NUCLEOTIDE SEQUENCE</scope>
</reference>
<protein>
    <submittedName>
        <fullName evidence="1">Uncharacterized protein</fullName>
    </submittedName>
</protein>
<dbReference type="EMBL" id="LAZR01000481">
    <property type="protein sequence ID" value="KKN67191.1"/>
    <property type="molecule type" value="Genomic_DNA"/>
</dbReference>
<organism evidence="1">
    <name type="scientific">marine sediment metagenome</name>
    <dbReference type="NCBI Taxonomy" id="412755"/>
    <lineage>
        <taxon>unclassified sequences</taxon>
        <taxon>metagenomes</taxon>
        <taxon>ecological metagenomes</taxon>
    </lineage>
</organism>